<accession>A0ABP6KEW4</accession>
<dbReference type="EMBL" id="BAAAWD010000006">
    <property type="protein sequence ID" value="GAA2999221.1"/>
    <property type="molecule type" value="Genomic_DNA"/>
</dbReference>
<dbReference type="InterPro" id="IPR007278">
    <property type="entry name" value="DUF397"/>
</dbReference>
<evidence type="ECO:0000313" key="2">
    <source>
        <dbReference type="EMBL" id="GAA2999221.1"/>
    </source>
</evidence>
<dbReference type="Proteomes" id="UP001499930">
    <property type="component" value="Unassembled WGS sequence"/>
</dbReference>
<dbReference type="RefSeq" id="WP_344891540.1">
    <property type="nucleotide sequence ID" value="NZ_BAAAWD010000006.1"/>
</dbReference>
<reference evidence="3" key="1">
    <citation type="journal article" date="2019" name="Int. J. Syst. Evol. Microbiol.">
        <title>The Global Catalogue of Microorganisms (GCM) 10K type strain sequencing project: providing services to taxonomists for standard genome sequencing and annotation.</title>
        <authorList>
            <consortium name="The Broad Institute Genomics Platform"/>
            <consortium name="The Broad Institute Genome Sequencing Center for Infectious Disease"/>
            <person name="Wu L."/>
            <person name="Ma J."/>
        </authorList>
    </citation>
    <scope>NUCLEOTIDE SEQUENCE [LARGE SCALE GENOMIC DNA]</scope>
    <source>
        <strain evidence="3">JCM 3106</strain>
    </source>
</reference>
<proteinExistence type="predicted"/>
<gene>
    <name evidence="2" type="ORF">GCM10017559_19960</name>
</gene>
<organism evidence="2 3">
    <name type="scientific">Streptosporangium longisporum</name>
    <dbReference type="NCBI Taxonomy" id="46187"/>
    <lineage>
        <taxon>Bacteria</taxon>
        <taxon>Bacillati</taxon>
        <taxon>Actinomycetota</taxon>
        <taxon>Actinomycetes</taxon>
        <taxon>Streptosporangiales</taxon>
        <taxon>Streptosporangiaceae</taxon>
        <taxon>Streptosporangium</taxon>
    </lineage>
</organism>
<name>A0ABP6KEW4_9ACTN</name>
<keyword evidence="3" id="KW-1185">Reference proteome</keyword>
<dbReference type="Pfam" id="PF04149">
    <property type="entry name" value="DUF397"/>
    <property type="match status" value="1"/>
</dbReference>
<comment type="caution">
    <text evidence="2">The sequence shown here is derived from an EMBL/GenBank/DDBJ whole genome shotgun (WGS) entry which is preliminary data.</text>
</comment>
<feature type="domain" description="DUF397" evidence="1">
    <location>
        <begin position="19"/>
        <end position="70"/>
    </location>
</feature>
<evidence type="ECO:0000259" key="1">
    <source>
        <dbReference type="Pfam" id="PF04149"/>
    </source>
</evidence>
<protein>
    <submittedName>
        <fullName evidence="2">DUF397 domain-containing protein</fullName>
    </submittedName>
</protein>
<evidence type="ECO:0000313" key="3">
    <source>
        <dbReference type="Proteomes" id="UP001499930"/>
    </source>
</evidence>
<sequence>MTAEEREPRALADLSQAFWRKSSLSGNGGADCVEVASLPGSVAVRDSKNPGGAALAFSTGSWTTLLGRVKSGDFDTRP</sequence>